<dbReference type="InterPro" id="IPR050625">
    <property type="entry name" value="ParA/MinD_ATPase"/>
</dbReference>
<dbReference type="PANTHER" id="PTHR43384">
    <property type="entry name" value="SEPTUM SITE-DETERMINING PROTEIN MIND HOMOLOG, CHLOROPLASTIC-RELATED"/>
    <property type="match status" value="1"/>
</dbReference>
<gene>
    <name evidence="4" type="ORF">C5Y93_07085</name>
</gene>
<dbReference type="GO" id="GO:0051782">
    <property type="term" value="P:negative regulation of cell division"/>
    <property type="evidence" value="ECO:0007669"/>
    <property type="project" value="TreeGrafter"/>
</dbReference>
<evidence type="ECO:0000313" key="5">
    <source>
        <dbReference type="Proteomes" id="UP000237819"/>
    </source>
</evidence>
<feature type="domain" description="AAA" evidence="3">
    <location>
        <begin position="133"/>
        <end position="273"/>
    </location>
</feature>
<dbReference type="AlphaFoldDB" id="A0A2S8GR54"/>
<dbReference type="Proteomes" id="UP000237819">
    <property type="component" value="Unassembled WGS sequence"/>
</dbReference>
<dbReference type="Gene3D" id="3.40.50.300">
    <property type="entry name" value="P-loop containing nucleotide triphosphate hydrolases"/>
    <property type="match status" value="1"/>
</dbReference>
<organism evidence="4 5">
    <name type="scientific">Blastopirellula marina</name>
    <dbReference type="NCBI Taxonomy" id="124"/>
    <lineage>
        <taxon>Bacteria</taxon>
        <taxon>Pseudomonadati</taxon>
        <taxon>Planctomycetota</taxon>
        <taxon>Planctomycetia</taxon>
        <taxon>Pirellulales</taxon>
        <taxon>Pirellulaceae</taxon>
        <taxon>Blastopirellula</taxon>
    </lineage>
</organism>
<dbReference type="GO" id="GO:0009898">
    <property type="term" value="C:cytoplasmic side of plasma membrane"/>
    <property type="evidence" value="ECO:0007669"/>
    <property type="project" value="TreeGrafter"/>
</dbReference>
<reference evidence="4 5" key="1">
    <citation type="submission" date="2018-02" db="EMBL/GenBank/DDBJ databases">
        <title>Comparative genomes isolates from brazilian mangrove.</title>
        <authorList>
            <person name="Araujo J.E."/>
            <person name="Taketani R.G."/>
            <person name="Silva M.C.P."/>
            <person name="Loureco M.V."/>
            <person name="Andreote F.D."/>
        </authorList>
    </citation>
    <scope>NUCLEOTIDE SEQUENCE [LARGE SCALE GENOMIC DNA]</scope>
    <source>
        <strain evidence="4 5">Nap-Phe MGV</strain>
    </source>
</reference>
<dbReference type="SUPFAM" id="SSF52540">
    <property type="entry name" value="P-loop containing nucleoside triphosphate hydrolases"/>
    <property type="match status" value="1"/>
</dbReference>
<keyword evidence="2" id="KW-0067">ATP-binding</keyword>
<dbReference type="InterPro" id="IPR027417">
    <property type="entry name" value="P-loop_NTPase"/>
</dbReference>
<dbReference type="InterPro" id="IPR025669">
    <property type="entry name" value="AAA_dom"/>
</dbReference>
<accession>A0A2S8GR54</accession>
<dbReference type="PANTHER" id="PTHR43384:SF6">
    <property type="entry name" value="SEPTUM SITE-DETERMINING PROTEIN MIND HOMOLOG, CHLOROPLASTIC"/>
    <property type="match status" value="1"/>
</dbReference>
<evidence type="ECO:0000259" key="3">
    <source>
        <dbReference type="Pfam" id="PF13614"/>
    </source>
</evidence>
<dbReference type="EMBL" id="PUHZ01000007">
    <property type="protein sequence ID" value="PQO46909.1"/>
    <property type="molecule type" value="Genomic_DNA"/>
</dbReference>
<protein>
    <recommendedName>
        <fullName evidence="3">AAA domain-containing protein</fullName>
    </recommendedName>
</protein>
<dbReference type="GO" id="GO:0005829">
    <property type="term" value="C:cytosol"/>
    <property type="evidence" value="ECO:0007669"/>
    <property type="project" value="TreeGrafter"/>
</dbReference>
<evidence type="ECO:0000313" key="4">
    <source>
        <dbReference type="EMBL" id="PQO46909.1"/>
    </source>
</evidence>
<dbReference type="Pfam" id="PF13614">
    <property type="entry name" value="AAA_31"/>
    <property type="match status" value="1"/>
</dbReference>
<dbReference type="GO" id="GO:0005524">
    <property type="term" value="F:ATP binding"/>
    <property type="evidence" value="ECO:0007669"/>
    <property type="project" value="UniProtKB-KW"/>
</dbReference>
<comment type="caution">
    <text evidence="4">The sequence shown here is derived from an EMBL/GenBank/DDBJ whole genome shotgun (WGS) entry which is preliminary data.</text>
</comment>
<sequence>MNAILLGPSNVAQTLEAILVQRGIRVVKSASASLQEARQEFLLMQDAMDLICVIADSDTNSTRSTLQGLRLLTDRPIILFGVVSQPAEIMRFIRAGASDYINVASDFAAELDEIISHMRGQTARIDQRGLTTAFCAASGGVGATTLAVNCATLLAGSGARVCLVDLNLCGGDAALHLGLQPETNLMHCSTNPDDIHAITVNKLLTRHESGLNLLAAPQFLDEQSVLSPEVVHRLIGVLSATHDYVLIDMEDVFHREQLAAMSLTDRMFLTFRIEFPSLVRTRRTLDYFAANQLDNITLCANRMPTGSGISKERAESVLRRSIDYLIPEETRQATDAINVGVPVVLEYPRAKLAKTCVQISEELQRSLKQRAENSHVSEPVT</sequence>
<evidence type="ECO:0000256" key="1">
    <source>
        <dbReference type="ARBA" id="ARBA00022741"/>
    </source>
</evidence>
<proteinExistence type="predicted"/>
<keyword evidence="1" id="KW-0547">Nucleotide-binding</keyword>
<evidence type="ECO:0000256" key="2">
    <source>
        <dbReference type="ARBA" id="ARBA00022840"/>
    </source>
</evidence>
<name>A0A2S8GR54_9BACT</name>
<dbReference type="GO" id="GO:0016887">
    <property type="term" value="F:ATP hydrolysis activity"/>
    <property type="evidence" value="ECO:0007669"/>
    <property type="project" value="TreeGrafter"/>
</dbReference>